<organism evidence="1">
    <name type="scientific">Rose latent virus 1</name>
    <dbReference type="NCBI Taxonomy" id="3071804"/>
    <lineage>
        <taxon>Viruses</taxon>
        <taxon>Riboviria</taxon>
    </lineage>
</organism>
<reference evidence="1" key="1">
    <citation type="submission" date="2023-06" db="EMBL/GenBank/DDBJ databases">
        <authorList>
            <person name="Yuan Z."/>
        </authorList>
    </citation>
    <scope>NUCLEOTIDE SEQUENCE</scope>
    <source>
        <strain evidence="1">RoLV1-NY</strain>
    </source>
</reference>
<name>A0AA51EWK7_9VIRU</name>
<proteinExistence type="predicted"/>
<protein>
    <submittedName>
        <fullName evidence="1">Uncharacterized protein</fullName>
    </submittedName>
</protein>
<dbReference type="EMBL" id="OR134760">
    <property type="protein sequence ID" value="WMK31241.1"/>
    <property type="molecule type" value="Genomic_RNA"/>
</dbReference>
<sequence length="250" mass="27672">MVISPFSFSSSLEFRLYVVYLHKATWKKDPEIPVTVFDGTLSTYYACELEGLFSSQFSAERASLGFVQDSNAFFVAIFQPTLSAPTKNRPITGLHLFDKSTGLYSSALFSDFNLPSENLAVTTSTDLPRLQRRARQVAAIGAVVELGETAAEFADHINEVGSTLESIKNAYSSLKDKFQSVFGYEVQANYTPRNDVLLAHPLQWVPVKLFFAFLRRLETLDFFSTSQPTATCRLLRIEGSDTQSGGGDAS</sequence>
<accession>A0AA51EWK7</accession>
<evidence type="ECO:0000313" key="1">
    <source>
        <dbReference type="EMBL" id="WMK31241.1"/>
    </source>
</evidence>